<dbReference type="InParanoid" id="A0A1U8Q157"/>
<reference evidence="2" key="1">
    <citation type="submission" date="2025-08" db="UniProtKB">
        <authorList>
            <consortium name="RefSeq"/>
        </authorList>
    </citation>
    <scope>IDENTIFICATION</scope>
</reference>
<evidence type="ECO:0000313" key="1">
    <source>
        <dbReference type="Proteomes" id="UP000189703"/>
    </source>
</evidence>
<proteinExistence type="predicted"/>
<dbReference type="Proteomes" id="UP000189703">
    <property type="component" value="Unplaced"/>
</dbReference>
<protein>
    <submittedName>
        <fullName evidence="2">Uncharacterized protein LOC104592131 isoform X1</fullName>
    </submittedName>
</protein>
<gene>
    <name evidence="2" type="primary">LOC104592131</name>
</gene>
<dbReference type="RefSeq" id="XP_019052382.1">
    <property type="nucleotide sequence ID" value="XM_019196837.1"/>
</dbReference>
<accession>A0A1U8Q157</accession>
<organism evidence="1 2">
    <name type="scientific">Nelumbo nucifera</name>
    <name type="common">Sacred lotus</name>
    <dbReference type="NCBI Taxonomy" id="4432"/>
    <lineage>
        <taxon>Eukaryota</taxon>
        <taxon>Viridiplantae</taxon>
        <taxon>Streptophyta</taxon>
        <taxon>Embryophyta</taxon>
        <taxon>Tracheophyta</taxon>
        <taxon>Spermatophyta</taxon>
        <taxon>Magnoliopsida</taxon>
        <taxon>Proteales</taxon>
        <taxon>Nelumbonaceae</taxon>
        <taxon>Nelumbo</taxon>
    </lineage>
</organism>
<dbReference type="GeneID" id="104592131"/>
<name>A0A1U8Q157_NELNU</name>
<keyword evidence="1" id="KW-1185">Reference proteome</keyword>
<dbReference type="AlphaFoldDB" id="A0A1U8Q157"/>
<evidence type="ECO:0000313" key="2">
    <source>
        <dbReference type="RefSeq" id="XP_019052382.1"/>
    </source>
</evidence>
<sequence length="111" mass="12462">MVILLDPLVEAHRVWGRSGGVHNWARTSSLDSCVHCDTLPPTVADIRIEGFETAPPIGQFIQRSNWATPQVAFHLPSHQLQSPPESKILSLLTLDFGWLIIHLSQEQRYAN</sequence>